<dbReference type="PATRIC" id="fig|28037.216.peg.267"/>
<organism evidence="3 4">
    <name type="scientific">Streptococcus infantis</name>
    <dbReference type="NCBI Taxonomy" id="68892"/>
    <lineage>
        <taxon>Bacteria</taxon>
        <taxon>Bacillati</taxon>
        <taxon>Bacillota</taxon>
        <taxon>Bacilli</taxon>
        <taxon>Lactobacillales</taxon>
        <taxon>Streptococcaceae</taxon>
        <taxon>Streptococcus</taxon>
    </lineage>
</organism>
<dbReference type="SUPFAM" id="SSF56672">
    <property type="entry name" value="DNA/RNA polymerases"/>
    <property type="match status" value="1"/>
</dbReference>
<dbReference type="Proteomes" id="UP000033489">
    <property type="component" value="Unassembled WGS sequence"/>
</dbReference>
<dbReference type="GO" id="GO:0003964">
    <property type="term" value="F:RNA-directed DNA polymerase activity"/>
    <property type="evidence" value="ECO:0007669"/>
    <property type="project" value="UniProtKB-KW"/>
</dbReference>
<dbReference type="Pfam" id="PF00078">
    <property type="entry name" value="RVT_1"/>
    <property type="match status" value="1"/>
</dbReference>
<dbReference type="GO" id="GO:0006974">
    <property type="term" value="P:DNA damage response"/>
    <property type="evidence" value="ECO:0007669"/>
    <property type="project" value="UniProtKB-KW"/>
</dbReference>
<dbReference type="AlphaFoldDB" id="A0A0F2E4N2"/>
<evidence type="ECO:0000313" key="4">
    <source>
        <dbReference type="Proteomes" id="UP000033489"/>
    </source>
</evidence>
<proteinExistence type="predicted"/>
<keyword evidence="3" id="KW-0548">Nucleotidyltransferase</keyword>
<protein>
    <submittedName>
        <fullName evidence="3">Reverse transcriptase (RNA-dependent DNA polymerase)</fullName>
    </submittedName>
</protein>
<gene>
    <name evidence="3" type="ORF">TZ94_00276</name>
</gene>
<reference evidence="3 4" key="1">
    <citation type="submission" date="2015-02" db="EMBL/GenBank/DDBJ databases">
        <title>Evolution of amylase-binding proteins of oral streptococcal species.</title>
        <authorList>
            <person name="Haase E.M."/>
        </authorList>
    </citation>
    <scope>NUCLEOTIDE SEQUENCE [LARGE SCALE GENOMIC DNA]</scope>
    <source>
        <strain evidence="3 4">UC921A</strain>
    </source>
</reference>
<name>A0A0F2E4N2_9STRE</name>
<keyword evidence="3" id="KW-0695">RNA-directed DNA polymerase</keyword>
<accession>A0A0F2E4N2</accession>
<sequence>MDKQYLKQEWFLTTEVLPSEVPTFFSNSPIKDNLENLINLVPTDNKKFNKKFNEKYTIPLRYEIPKNNGAYRTISLMHPASQLKFLLYNMKYEYLLINFLQKSKFNVRKVQKANTITYSESKALEKELLKIEQDFGIEGNNSITNEELDPFFKKYFTYNKHHKLSNILNSPSFNRDSLRYRFFSKLDIQNFFGSVYTHSITWAIVGDKHLGKEYSHRSLKNTFAAQSDIIQQKSNDNETNGIIIGPEINRIIADIILTHCDFNIEKNLNKQNIYFNKNYKIYRFIDDYYIFSSTHEILEIIEHEISRELSNFNLKLNLEKHQIKEQPFSLADTSIIQLKQLLNSFNNRRELKLLKLSQNPHAIEKYKQLLNRHSNEYKISIGKIILKEPTWNHLYDTTRNIISNTPSSKRRVVLYFLNAISLEIYEPIFINQETAYRKNFFKYLRRINTALDQINNIYSIHPDSDTTKSYIYTLMEFRASISKLRTTINNNNDNENFITNSENYLLDIENRIFENIYRILKSNSNRINNISDLIVYLKFFDKKLSSQFLCQLLDENPEDYYTLCAIGYYIIGYESRYKVVLNYLFKSIMNFVKNYQTHTDSLLEDAKYFYILNDFLYYPEFQNLKIGRRFATNVLEDLKNEELNKLGRNCTNYLIFKELMNQSYFNWNLQEHDFKKLQIKKKATDRKSYSFNDY</sequence>
<keyword evidence="3" id="KW-0808">Transferase</keyword>
<dbReference type="InterPro" id="IPR000477">
    <property type="entry name" value="RT_dom"/>
</dbReference>
<comment type="caution">
    <text evidence="3">The sequence shown here is derived from an EMBL/GenBank/DDBJ whole genome shotgun (WGS) entry which is preliminary data.</text>
</comment>
<dbReference type="InterPro" id="IPR043502">
    <property type="entry name" value="DNA/RNA_pol_sf"/>
</dbReference>
<dbReference type="CDD" id="cd01646">
    <property type="entry name" value="RT_Bac_retron_I"/>
    <property type="match status" value="1"/>
</dbReference>
<dbReference type="RefSeq" id="WP_045613480.1">
    <property type="nucleotide sequence ID" value="NZ_JYGT01000004.1"/>
</dbReference>
<feature type="domain" description="Reverse transcriptase" evidence="2">
    <location>
        <begin position="45"/>
        <end position="335"/>
    </location>
</feature>
<dbReference type="PROSITE" id="PS50878">
    <property type="entry name" value="RT_POL"/>
    <property type="match status" value="1"/>
</dbReference>
<dbReference type="OrthoDB" id="9780724at2"/>
<evidence type="ECO:0000313" key="3">
    <source>
        <dbReference type="EMBL" id="KJQ78157.1"/>
    </source>
</evidence>
<evidence type="ECO:0000256" key="1">
    <source>
        <dbReference type="ARBA" id="ARBA00022763"/>
    </source>
</evidence>
<dbReference type="EMBL" id="JYGT01000004">
    <property type="protein sequence ID" value="KJQ78157.1"/>
    <property type="molecule type" value="Genomic_DNA"/>
</dbReference>
<evidence type="ECO:0000259" key="2">
    <source>
        <dbReference type="PROSITE" id="PS50878"/>
    </source>
</evidence>
<keyword evidence="1" id="KW-0227">DNA damage</keyword>